<organism evidence="1 2">
    <name type="scientific">Escherichia coli</name>
    <dbReference type="NCBI Taxonomy" id="562"/>
    <lineage>
        <taxon>Bacteria</taxon>
        <taxon>Pseudomonadati</taxon>
        <taxon>Pseudomonadota</taxon>
        <taxon>Gammaproteobacteria</taxon>
        <taxon>Enterobacterales</taxon>
        <taxon>Enterobacteriaceae</taxon>
        <taxon>Escherichia</taxon>
    </lineage>
</organism>
<reference evidence="1 2" key="1">
    <citation type="submission" date="2018-10" db="EMBL/GenBank/DDBJ databases">
        <title>Comparison of Escherichia coli isolates recovered from retail chicken and from chicken fecal samples by antimicrobial susceptibility test and whole genome sequencing.</title>
        <authorList>
            <person name="Tang B."/>
            <person name="Ma Y."/>
            <person name="He X."/>
            <person name="Cao L."/>
            <person name="Xia X."/>
            <person name="Yang H."/>
        </authorList>
    </citation>
    <scope>NUCLEOTIDE SEQUENCE [LARGE SCALE GENOMIC DNA]</scope>
    <source>
        <strain evidence="1 2">CMJH98b</strain>
    </source>
</reference>
<dbReference type="AlphaFoldDB" id="A0A3L9JDF1"/>
<evidence type="ECO:0000313" key="2">
    <source>
        <dbReference type="Proteomes" id="UP000281340"/>
    </source>
</evidence>
<proteinExistence type="predicted"/>
<comment type="caution">
    <text evidence="1">The sequence shown here is derived from an EMBL/GenBank/DDBJ whole genome shotgun (WGS) entry which is preliminary data.</text>
</comment>
<dbReference type="RefSeq" id="WP_065203501.1">
    <property type="nucleotide sequence ID" value="NZ_BFLZ01000054.1"/>
</dbReference>
<dbReference type="Proteomes" id="UP000281340">
    <property type="component" value="Unassembled WGS sequence"/>
</dbReference>
<dbReference type="EMBL" id="RDDM01000145">
    <property type="protein sequence ID" value="RLY56273.1"/>
    <property type="molecule type" value="Genomic_DNA"/>
</dbReference>
<evidence type="ECO:0000313" key="1">
    <source>
        <dbReference type="EMBL" id="RLY56273.1"/>
    </source>
</evidence>
<protein>
    <recommendedName>
        <fullName evidence="3">Lipoprotein</fullName>
    </recommendedName>
</protein>
<accession>A0A3L9JDF1</accession>
<sequence length="115" mass="13201">MVPIQEVDFHTDKKVIYKLHIISPTGAAPFFTEVFVYDSEFNPPFASMVTFQQQFQDSKAAFTHVLYWVENYSKKQGYTVNRINNPCNCEFLSQADQQQSVQSAGLNIQVKVNEV</sequence>
<name>A0A3L9JDF1_ECOLX</name>
<gene>
    <name evidence="1" type="ORF">EAI46_17345</name>
</gene>
<evidence type="ECO:0008006" key="3">
    <source>
        <dbReference type="Google" id="ProtNLM"/>
    </source>
</evidence>